<keyword evidence="9" id="KW-1185">Reference proteome</keyword>
<dbReference type="AlphaFoldDB" id="A0A8C4WVN1"/>
<feature type="region of interest" description="Disordered" evidence="4">
    <location>
        <begin position="496"/>
        <end position="529"/>
    </location>
</feature>
<evidence type="ECO:0000259" key="6">
    <source>
        <dbReference type="PROSITE" id="PS50010"/>
    </source>
</evidence>
<dbReference type="SUPFAM" id="SSF48065">
    <property type="entry name" value="DBL homology domain (DH-domain)"/>
    <property type="match status" value="1"/>
</dbReference>
<dbReference type="SUPFAM" id="SSF50729">
    <property type="entry name" value="PH domain-like"/>
    <property type="match status" value="1"/>
</dbReference>
<dbReference type="InterPro" id="IPR036179">
    <property type="entry name" value="Ig-like_dom_sf"/>
</dbReference>
<feature type="domain" description="PH" evidence="5">
    <location>
        <begin position="143"/>
        <end position="258"/>
    </location>
</feature>
<dbReference type="Gene3D" id="2.30.29.30">
    <property type="entry name" value="Pleckstrin-homology domain (PH domain)/Phosphotyrosine-binding domain (PTB)"/>
    <property type="match status" value="1"/>
</dbReference>
<dbReference type="GO" id="GO:0060298">
    <property type="term" value="P:positive regulation of sarcomere organization"/>
    <property type="evidence" value="ECO:0007669"/>
    <property type="project" value="UniProtKB-ARBA"/>
</dbReference>
<reference evidence="8" key="2">
    <citation type="submission" date="2025-09" db="UniProtKB">
        <authorList>
            <consortium name="Ensembl"/>
        </authorList>
    </citation>
    <scope>IDENTIFICATION</scope>
</reference>
<comment type="subcellular location">
    <subcellularLocation>
        <location evidence="1">Cytoplasm</location>
    </subcellularLocation>
</comment>
<feature type="compositionally biased region" description="Polar residues" evidence="4">
    <location>
        <begin position="642"/>
        <end position="670"/>
    </location>
</feature>
<dbReference type="SMART" id="SM00409">
    <property type="entry name" value="IG"/>
    <property type="match status" value="2"/>
</dbReference>
<dbReference type="InterPro" id="IPR035899">
    <property type="entry name" value="DBL_dom_sf"/>
</dbReference>
<dbReference type="Proteomes" id="UP000694388">
    <property type="component" value="Unplaced"/>
</dbReference>
<dbReference type="Gene3D" id="2.60.40.10">
    <property type="entry name" value="Immunoglobulins"/>
    <property type="match status" value="2"/>
</dbReference>
<sequence>MPLREQWVFLPCLRQCQNEADLARCFLEKKEYFRLHLLYLQGKPRADVVMMSGATRAAFEKFAESLPQGSTPGQRPLPLQEYLELPLEHLGDYQATLRELIRCCVIRGENCRCLEQAFGLVSGLPRRAEDQLHLAMVEIVPGQLAELGELIRQDPFVVWEGQPSPRASWRGHHRHIFLFRHFLLVCKPRRGSRPDSLAYVCRTRVPLASVEVGEASDGDERTLELWPEPGSGLERLTLQARSAYLQQAWLKELQDLQEANRIAGPRPPVFWEEVVGCVARVGDTVKLQCRVSGTPRPIITWYKDGELIQADVQRSITQDEEGRCTLLVDHAAPRHAGRYRCLASNAAGSTHCEASLHILVPPRFLSHAGTVTLSEGQNMQLCLDISGQPFPTVRWLKNGHEIVEGSKYQMGVDRTQSQVSLIIRDAEHDDIGLYTCVLSNEVGESSDSVRLFEPSHMTVVRPSQAAVLVEVTEQETKMPKKTVIIEETITTVVRSPRLGQQRACSPGRYSSHSTSPLPPSSFPTSPREASPCPAWVPSFERNIDSIHGSTELADYVKFVTQGDEPTGQPLALSPELTWERPGSVSPMGHVSTTGIPTVMITSPEELMETTQSSGAAGPVGQAQWVEVEEVTEVKVKKGPRRNQMSSPVFGSSGQQWLQRKSENSNNSNNCGFDAIPWKEKEFPGRGVIDFVESPSTFASHIQQWGDHGQQAMKSNSLPGAEMVLQETPGKKDFVKSAASADEHIAEMLDIWSVFTREAAEHKAEGQVDLQNPLAPDRVRHCNALPWTPGRSELYLQGSNETIPVVRMSEDEVVVGTSWQQTSSLSLSAAQDLV</sequence>
<evidence type="ECO:0000256" key="1">
    <source>
        <dbReference type="ARBA" id="ARBA00004496"/>
    </source>
</evidence>
<organism evidence="8 9">
    <name type="scientific">Eptatretus burgeri</name>
    <name type="common">Inshore hagfish</name>
    <dbReference type="NCBI Taxonomy" id="7764"/>
    <lineage>
        <taxon>Eukaryota</taxon>
        <taxon>Metazoa</taxon>
        <taxon>Chordata</taxon>
        <taxon>Craniata</taxon>
        <taxon>Vertebrata</taxon>
        <taxon>Cyclostomata</taxon>
        <taxon>Myxini</taxon>
        <taxon>Myxiniformes</taxon>
        <taxon>Myxinidae</taxon>
        <taxon>Eptatretinae</taxon>
        <taxon>Eptatretus</taxon>
    </lineage>
</organism>
<reference evidence="8" key="1">
    <citation type="submission" date="2025-08" db="UniProtKB">
        <authorList>
            <consortium name="Ensembl"/>
        </authorList>
    </citation>
    <scope>IDENTIFICATION</scope>
</reference>
<feature type="domain" description="Ig-like" evidence="7">
    <location>
        <begin position="267"/>
        <end position="357"/>
    </location>
</feature>
<dbReference type="InterPro" id="IPR000219">
    <property type="entry name" value="DH_dom"/>
</dbReference>
<dbReference type="FunFam" id="2.60.40.10:FF:000107">
    <property type="entry name" value="Myosin, light chain kinase a"/>
    <property type="match status" value="1"/>
</dbReference>
<dbReference type="GO" id="GO:0005737">
    <property type="term" value="C:cytoplasm"/>
    <property type="evidence" value="ECO:0007669"/>
    <property type="project" value="UniProtKB-SubCell"/>
</dbReference>
<dbReference type="GO" id="GO:0045989">
    <property type="term" value="P:positive regulation of striated muscle contraction"/>
    <property type="evidence" value="ECO:0007669"/>
    <property type="project" value="UniProtKB-ARBA"/>
</dbReference>
<keyword evidence="3" id="KW-0393">Immunoglobulin domain</keyword>
<dbReference type="Gene3D" id="1.20.900.10">
    <property type="entry name" value="Dbl homology (DH) domain"/>
    <property type="match status" value="1"/>
</dbReference>
<dbReference type="PROSITE" id="PS50010">
    <property type="entry name" value="DH_2"/>
    <property type="match status" value="1"/>
</dbReference>
<dbReference type="InterPro" id="IPR003599">
    <property type="entry name" value="Ig_sub"/>
</dbReference>
<dbReference type="GeneTree" id="ENSGT00940000154756"/>
<dbReference type="PANTHER" id="PTHR47633:SF16">
    <property type="entry name" value="CAVP-TARGET PROTEIN-LIKE"/>
    <property type="match status" value="1"/>
</dbReference>
<proteinExistence type="predicted"/>
<dbReference type="InterPro" id="IPR013783">
    <property type="entry name" value="Ig-like_fold"/>
</dbReference>
<keyword evidence="2" id="KW-0963">Cytoplasm</keyword>
<feature type="domain" description="Ig-like" evidence="7">
    <location>
        <begin position="362"/>
        <end position="452"/>
    </location>
</feature>
<dbReference type="GO" id="GO:0004672">
    <property type="term" value="F:protein kinase activity"/>
    <property type="evidence" value="ECO:0007669"/>
    <property type="project" value="TreeGrafter"/>
</dbReference>
<feature type="domain" description="DH" evidence="6">
    <location>
        <begin position="1"/>
        <end position="131"/>
    </location>
</feature>
<dbReference type="GO" id="GO:0003007">
    <property type="term" value="P:heart morphogenesis"/>
    <property type="evidence" value="ECO:0007669"/>
    <property type="project" value="UniProtKB-ARBA"/>
</dbReference>
<dbReference type="Pfam" id="PF07679">
    <property type="entry name" value="I-set"/>
    <property type="match status" value="2"/>
</dbReference>
<dbReference type="InterPro" id="IPR013098">
    <property type="entry name" value="Ig_I-set"/>
</dbReference>
<dbReference type="InterPro" id="IPR003598">
    <property type="entry name" value="Ig_sub2"/>
</dbReference>
<evidence type="ECO:0000259" key="5">
    <source>
        <dbReference type="PROSITE" id="PS50003"/>
    </source>
</evidence>
<dbReference type="SMART" id="SM00408">
    <property type="entry name" value="IGc2"/>
    <property type="match status" value="2"/>
</dbReference>
<dbReference type="InterPro" id="IPR055251">
    <property type="entry name" value="SOS1_NGEF_PH"/>
</dbReference>
<evidence type="ECO:0000259" key="7">
    <source>
        <dbReference type="PROSITE" id="PS50835"/>
    </source>
</evidence>
<name>A0A8C4WVN1_EPTBU</name>
<dbReference type="PROSITE" id="PS50835">
    <property type="entry name" value="IG_LIKE"/>
    <property type="match status" value="2"/>
</dbReference>
<evidence type="ECO:0000256" key="2">
    <source>
        <dbReference type="ARBA" id="ARBA00022490"/>
    </source>
</evidence>
<dbReference type="FunFam" id="2.60.40.10:FF:000425">
    <property type="entry name" value="Myosin light chain kinase"/>
    <property type="match status" value="1"/>
</dbReference>
<dbReference type="Pfam" id="PF22697">
    <property type="entry name" value="SOS1_NGEF_PH"/>
    <property type="match status" value="1"/>
</dbReference>
<dbReference type="SMART" id="SM00233">
    <property type="entry name" value="PH"/>
    <property type="match status" value="1"/>
</dbReference>
<feature type="region of interest" description="Disordered" evidence="4">
    <location>
        <begin position="636"/>
        <end position="672"/>
    </location>
</feature>
<evidence type="ECO:0000256" key="4">
    <source>
        <dbReference type="SAM" id="MobiDB-lite"/>
    </source>
</evidence>
<evidence type="ECO:0008006" key="10">
    <source>
        <dbReference type="Google" id="ProtNLM"/>
    </source>
</evidence>
<dbReference type="Ensembl" id="ENSEBUT00000014657.1">
    <property type="protein sequence ID" value="ENSEBUP00000014081.1"/>
    <property type="gene ID" value="ENSEBUG00000008878.1"/>
</dbReference>
<dbReference type="InterPro" id="IPR007110">
    <property type="entry name" value="Ig-like_dom"/>
</dbReference>
<evidence type="ECO:0000313" key="9">
    <source>
        <dbReference type="Proteomes" id="UP000694388"/>
    </source>
</evidence>
<dbReference type="GO" id="GO:0005085">
    <property type="term" value="F:guanyl-nucleotide exchange factor activity"/>
    <property type="evidence" value="ECO:0007669"/>
    <property type="project" value="InterPro"/>
</dbReference>
<dbReference type="GO" id="GO:0055013">
    <property type="term" value="P:cardiac muscle cell development"/>
    <property type="evidence" value="ECO:0007669"/>
    <property type="project" value="UniProtKB-ARBA"/>
</dbReference>
<protein>
    <recommendedName>
        <fullName evidence="10">Obscurin</fullName>
    </recommendedName>
</protein>
<dbReference type="PROSITE" id="PS50003">
    <property type="entry name" value="PH_DOMAIN"/>
    <property type="match status" value="1"/>
</dbReference>
<evidence type="ECO:0000256" key="3">
    <source>
        <dbReference type="ARBA" id="ARBA00023319"/>
    </source>
</evidence>
<evidence type="ECO:0000313" key="8">
    <source>
        <dbReference type="Ensembl" id="ENSEBUP00000014081.1"/>
    </source>
</evidence>
<dbReference type="InterPro" id="IPR001849">
    <property type="entry name" value="PH_domain"/>
</dbReference>
<dbReference type="PANTHER" id="PTHR47633">
    <property type="entry name" value="IMMUNOGLOBULIN"/>
    <property type="match status" value="1"/>
</dbReference>
<accession>A0A8C4WVN1</accession>
<dbReference type="InterPro" id="IPR011993">
    <property type="entry name" value="PH-like_dom_sf"/>
</dbReference>
<dbReference type="SUPFAM" id="SSF48726">
    <property type="entry name" value="Immunoglobulin"/>
    <property type="match status" value="2"/>
</dbReference>